<dbReference type="EMBL" id="CP031641">
    <property type="protein sequence ID" value="AXO88575.1"/>
    <property type="molecule type" value="Genomic_DNA"/>
</dbReference>
<feature type="signal peptide" evidence="1">
    <location>
        <begin position="1"/>
        <end position="18"/>
    </location>
</feature>
<accession>A0AAI8PBL2</accession>
<proteinExistence type="predicted"/>
<dbReference type="InterPro" id="IPR009560">
    <property type="entry name" value="DUF1176"/>
</dbReference>
<reference evidence="2 3" key="1">
    <citation type="submission" date="2018-08" db="EMBL/GenBank/DDBJ databases">
        <authorList>
            <person name="Lee Y."/>
            <person name="Kakembo D."/>
        </authorList>
    </citation>
    <scope>NUCLEOTIDE SEQUENCE [LARGE SCALE GENOMIC DNA]</scope>
    <source>
        <strain evidence="2 3">JBCS1880</strain>
    </source>
</reference>
<evidence type="ECO:0000256" key="1">
    <source>
        <dbReference type="SAM" id="SignalP"/>
    </source>
</evidence>
<protein>
    <submittedName>
        <fullName evidence="2">DUF1176 domain-containing protein</fullName>
    </submittedName>
</protein>
<dbReference type="RefSeq" id="WP_116888344.1">
    <property type="nucleotide sequence ID" value="NZ_CP031641.1"/>
</dbReference>
<dbReference type="Proteomes" id="UP000258127">
    <property type="component" value="Chromosome"/>
</dbReference>
<keyword evidence="1" id="KW-0732">Signal</keyword>
<feature type="chain" id="PRO_5042505059" evidence="1">
    <location>
        <begin position="19"/>
        <end position="352"/>
    </location>
</feature>
<evidence type="ECO:0000313" key="2">
    <source>
        <dbReference type="EMBL" id="AXO88575.1"/>
    </source>
</evidence>
<evidence type="ECO:0000313" key="3">
    <source>
        <dbReference type="Proteomes" id="UP000258127"/>
    </source>
</evidence>
<dbReference type="Pfam" id="PF06674">
    <property type="entry name" value="DUF1176"/>
    <property type="match status" value="1"/>
</dbReference>
<name>A0AAI8PBL2_9PSED</name>
<keyword evidence="3" id="KW-1185">Reference proteome</keyword>
<gene>
    <name evidence="2" type="ORF">DZC75_11420</name>
</gene>
<dbReference type="AlphaFoldDB" id="A0AAI8PBL2"/>
<organism evidence="2 3">
    <name type="scientific">Pseudomonas parafulva</name>
    <dbReference type="NCBI Taxonomy" id="157782"/>
    <lineage>
        <taxon>Bacteria</taxon>
        <taxon>Pseudomonadati</taxon>
        <taxon>Pseudomonadota</taxon>
        <taxon>Gammaproteobacteria</taxon>
        <taxon>Pseudomonadales</taxon>
        <taxon>Pseudomonadaceae</taxon>
        <taxon>Pseudomonas</taxon>
    </lineage>
</organism>
<sequence length="352" mass="37909">MRRLLALLTCLIASTGHAADSPPLSRDIKDWNVTCDNVRTCTAVSTRPASAELGELYFPLRIVRKAGPDDALHISVFSYNDLHGDPLIDYESLRMPLVERKRADFDVTEVPELRSASGADALTFIYALRNAKQLAFSTSDGPSSASLIGMTGALLLMDEVQGRIGTVTALARPGDAPASDVPPAPPTPTLPVWTAPSSLSATQTQQLLDTAMAASRADWQQDVIEGDEPTGKVHALTDEQALLIVQTGCSAYNCDYRLYLMPLAHPEQVRPAPFQTIAQLPDLAPEGSVQFDTATGELTSLQLANGMGGCGISTRWRYDGERFVLSHAAQMSACMGLNDADWPVLWETAVQP</sequence>